<gene>
    <name evidence="2" type="ORF">A5893_14175</name>
</gene>
<keyword evidence="3" id="KW-1185">Reference proteome</keyword>
<protein>
    <submittedName>
        <fullName evidence="2">Uncharacterized protein</fullName>
    </submittedName>
</protein>
<dbReference type="PROSITE" id="PS51257">
    <property type="entry name" value="PROKAR_LIPOPROTEIN"/>
    <property type="match status" value="1"/>
</dbReference>
<organism evidence="2 3">
    <name type="scientific">Pedobacter psychrophilus</name>
    <dbReference type="NCBI Taxonomy" id="1826909"/>
    <lineage>
        <taxon>Bacteria</taxon>
        <taxon>Pseudomonadati</taxon>
        <taxon>Bacteroidota</taxon>
        <taxon>Sphingobacteriia</taxon>
        <taxon>Sphingobacteriales</taxon>
        <taxon>Sphingobacteriaceae</taxon>
        <taxon>Pedobacter</taxon>
    </lineage>
</organism>
<evidence type="ECO:0000256" key="1">
    <source>
        <dbReference type="SAM" id="Phobius"/>
    </source>
</evidence>
<dbReference type="AlphaFoldDB" id="A0A179DDG2"/>
<evidence type="ECO:0000313" key="2">
    <source>
        <dbReference type="EMBL" id="OAQ38559.1"/>
    </source>
</evidence>
<name>A0A179DDG2_9SPHI</name>
<keyword evidence="1" id="KW-0472">Membrane</keyword>
<feature type="transmembrane region" description="Helical" evidence="1">
    <location>
        <begin position="221"/>
        <end position="238"/>
    </location>
</feature>
<reference evidence="2 3" key="1">
    <citation type="submission" date="2016-04" db="EMBL/GenBank/DDBJ databases">
        <authorList>
            <person name="Evans L.H."/>
            <person name="Alamgir A."/>
            <person name="Owens N."/>
            <person name="Weber N.D."/>
            <person name="Virtaneva K."/>
            <person name="Barbian K."/>
            <person name="Babar A."/>
            <person name="Rosenke K."/>
        </authorList>
    </citation>
    <scope>NUCLEOTIDE SEQUENCE [LARGE SCALE GENOMIC DNA]</scope>
    <source>
        <strain evidence="2 3">CCM 8644</strain>
    </source>
</reference>
<sequence length="240" mass="26343">MNIAGRYILGLLATLMVLSSCRNNYEWININPEKIQKARKYVPQSEKVNQVDITIDLKEKDKTVYYSEPTGFFADQEKSSLANSPTAEKKKTKSTLKKRSFLASSNSVVSTSNKIEKKQSNKPLIVSKSATATKLNGALKLPSKPLSKSKEALKSVNGNLKPISKTASEIRSLAFNDIKSKNPEIESKSNQNIKRGQSLLWVGLVLGIAGLALGFIFGRSAFIISIVGVVFAAIGFFIQR</sequence>
<reference evidence="2 3" key="2">
    <citation type="submission" date="2016-06" db="EMBL/GenBank/DDBJ databases">
        <title>Pedobacter psychrophilus sp. nov., isolated from Antarctic fragmentary rock.</title>
        <authorList>
            <person name="Svec P."/>
        </authorList>
    </citation>
    <scope>NUCLEOTIDE SEQUENCE [LARGE SCALE GENOMIC DNA]</scope>
    <source>
        <strain evidence="2 3">CCM 8644</strain>
    </source>
</reference>
<accession>A0A179DDG2</accession>
<dbReference type="RefSeq" id="WP_068823331.1">
    <property type="nucleotide sequence ID" value="NZ_LWHJ01000030.1"/>
</dbReference>
<proteinExistence type="predicted"/>
<comment type="caution">
    <text evidence="2">The sequence shown here is derived from an EMBL/GenBank/DDBJ whole genome shotgun (WGS) entry which is preliminary data.</text>
</comment>
<dbReference type="EMBL" id="LWHJ01000030">
    <property type="protein sequence ID" value="OAQ38559.1"/>
    <property type="molecule type" value="Genomic_DNA"/>
</dbReference>
<dbReference type="OrthoDB" id="773408at2"/>
<feature type="transmembrane region" description="Helical" evidence="1">
    <location>
        <begin position="198"/>
        <end position="216"/>
    </location>
</feature>
<keyword evidence="1" id="KW-0812">Transmembrane</keyword>
<dbReference type="Proteomes" id="UP000078459">
    <property type="component" value="Unassembled WGS sequence"/>
</dbReference>
<keyword evidence="1" id="KW-1133">Transmembrane helix</keyword>
<evidence type="ECO:0000313" key="3">
    <source>
        <dbReference type="Proteomes" id="UP000078459"/>
    </source>
</evidence>